<evidence type="ECO:0000259" key="9">
    <source>
        <dbReference type="Pfam" id="PF00137"/>
    </source>
</evidence>
<keyword evidence="4 8" id="KW-0812">Transmembrane</keyword>
<feature type="domain" description="V-ATPase proteolipid subunit C-like" evidence="9">
    <location>
        <begin position="8"/>
        <end position="67"/>
    </location>
</feature>
<evidence type="ECO:0000256" key="6">
    <source>
        <dbReference type="ARBA" id="ARBA00023065"/>
    </source>
</evidence>
<keyword evidence="11" id="KW-1185">Reference proteome</keyword>
<reference evidence="10" key="1">
    <citation type="submission" date="2016-12" db="EMBL/GenBank/DDBJ databases">
        <title>Discovery of methanogenic haloarchaea.</title>
        <authorList>
            <person name="Sorokin D.Y."/>
            <person name="Makarova K.S."/>
            <person name="Abbas B."/>
            <person name="Ferrer M."/>
            <person name="Golyshin P.N."/>
        </authorList>
    </citation>
    <scope>NUCLEOTIDE SEQUENCE [LARGE SCALE GENOMIC DNA]</scope>
    <source>
        <strain evidence="10">HMET1</strain>
    </source>
</reference>
<evidence type="ECO:0000313" key="10">
    <source>
        <dbReference type="EMBL" id="OKY78111.1"/>
    </source>
</evidence>
<dbReference type="Gene3D" id="1.20.20.10">
    <property type="entry name" value="F1F0 ATP synthase subunit C"/>
    <property type="match status" value="1"/>
</dbReference>
<feature type="transmembrane region" description="Helical" evidence="8">
    <location>
        <begin position="47"/>
        <end position="69"/>
    </location>
</feature>
<dbReference type="InParanoid" id="A0A1Q6DUR2"/>
<evidence type="ECO:0000256" key="4">
    <source>
        <dbReference type="ARBA" id="ARBA00022692"/>
    </source>
</evidence>
<evidence type="ECO:0000256" key="5">
    <source>
        <dbReference type="ARBA" id="ARBA00022989"/>
    </source>
</evidence>
<dbReference type="InterPro" id="IPR002379">
    <property type="entry name" value="ATPase_proteolipid_c-like_dom"/>
</dbReference>
<evidence type="ECO:0000256" key="3">
    <source>
        <dbReference type="ARBA" id="ARBA00022448"/>
    </source>
</evidence>
<dbReference type="EMBL" id="MSDW01000001">
    <property type="protein sequence ID" value="OKY78111.1"/>
    <property type="molecule type" value="Genomic_DNA"/>
</dbReference>
<dbReference type="InterPro" id="IPR000245">
    <property type="entry name" value="ATPase_proteolipid_csu"/>
</dbReference>
<name>A0A1Q6DUR2_METT1</name>
<dbReference type="SUPFAM" id="SSF81333">
    <property type="entry name" value="F1F0 ATP synthase subunit C"/>
    <property type="match status" value="1"/>
</dbReference>
<dbReference type="Proteomes" id="UP000185744">
    <property type="component" value="Unassembled WGS sequence"/>
</dbReference>
<evidence type="ECO:0000256" key="2">
    <source>
        <dbReference type="ARBA" id="ARBA00007296"/>
    </source>
</evidence>
<keyword evidence="3" id="KW-0813">Transport</keyword>
<keyword evidence="6" id="KW-0406">Ion transport</keyword>
<proteinExistence type="inferred from homology"/>
<dbReference type="InterPro" id="IPR035921">
    <property type="entry name" value="F/V-ATP_Csub_sf"/>
</dbReference>
<comment type="caution">
    <text evidence="10">The sequence shown here is derived from an EMBL/GenBank/DDBJ whole genome shotgun (WGS) entry which is preliminary data.</text>
</comment>
<accession>A0A1Q6DUR2</accession>
<dbReference type="GO" id="GO:0046961">
    <property type="term" value="F:proton-transporting ATPase activity, rotational mechanism"/>
    <property type="evidence" value="ECO:0007669"/>
    <property type="project" value="InterPro"/>
</dbReference>
<dbReference type="STRING" id="1903181.BTN85_0596"/>
<keyword evidence="5 8" id="KW-1133">Transmembrane helix</keyword>
<keyword evidence="7 8" id="KW-0472">Membrane</keyword>
<organism evidence="10 11">
    <name type="scientific">Methanohalarchaeum thermophilum</name>
    <dbReference type="NCBI Taxonomy" id="1903181"/>
    <lineage>
        <taxon>Archaea</taxon>
        <taxon>Methanobacteriati</taxon>
        <taxon>Methanobacteriota</taxon>
        <taxon>Methanonatronarchaeia</taxon>
        <taxon>Methanonatronarchaeales</taxon>
        <taxon>Methanonatronarchaeaceae</taxon>
        <taxon>Candidatus Methanohalarchaeum</taxon>
    </lineage>
</organism>
<evidence type="ECO:0000256" key="7">
    <source>
        <dbReference type="ARBA" id="ARBA00023136"/>
    </source>
</evidence>
<dbReference type="InterPro" id="IPR038662">
    <property type="entry name" value="ATP_synth_F0_csu_sf"/>
</dbReference>
<dbReference type="GO" id="GO:0033179">
    <property type="term" value="C:proton-transporting V-type ATPase, V0 domain"/>
    <property type="evidence" value="ECO:0007669"/>
    <property type="project" value="InterPro"/>
</dbReference>
<evidence type="ECO:0000256" key="1">
    <source>
        <dbReference type="ARBA" id="ARBA00004141"/>
    </source>
</evidence>
<dbReference type="PRINTS" id="PR00122">
    <property type="entry name" value="VACATPASE"/>
</dbReference>
<gene>
    <name evidence="10" type="ORF">BTN85_0596</name>
</gene>
<comment type="similarity">
    <text evidence="2">Belongs to the V-ATPase proteolipid subunit family.</text>
</comment>
<dbReference type="AlphaFoldDB" id="A0A1Q6DUR2"/>
<evidence type="ECO:0000313" key="11">
    <source>
        <dbReference type="Proteomes" id="UP000185744"/>
    </source>
</evidence>
<comment type="subcellular location">
    <subcellularLocation>
        <location evidence="1">Membrane</location>
        <topology evidence="1">Multi-pass membrane protein</topology>
    </subcellularLocation>
</comment>
<dbReference type="Pfam" id="PF00137">
    <property type="entry name" value="ATP-synt_C"/>
    <property type="match status" value="1"/>
</dbReference>
<sequence>MPIFSPQFAAALAIGIATIASAYGIAKAGSASAGAIAENPDVGGITIIYVAFAEALGIYGLLVALLILFL</sequence>
<evidence type="ECO:0000256" key="8">
    <source>
        <dbReference type="SAM" id="Phobius"/>
    </source>
</evidence>
<protein>
    <submittedName>
        <fullName evidence="10">Archaeal/vacuolar-type H+-ATPase subunit K</fullName>
    </submittedName>
</protein>